<dbReference type="SMART" id="SM00450">
    <property type="entry name" value="RHOD"/>
    <property type="match status" value="1"/>
</dbReference>
<dbReference type="HOGENOM" id="CLU_089574_1_1_4"/>
<dbReference type="RefSeq" id="WP_005673310.1">
    <property type="nucleotide sequence ID" value="NZ_CP146288.1"/>
</dbReference>
<evidence type="ECO:0000313" key="4">
    <source>
        <dbReference type="Proteomes" id="UP000011021"/>
    </source>
</evidence>
<feature type="domain" description="Rhodanese" evidence="2">
    <location>
        <begin position="49"/>
        <end position="138"/>
    </location>
</feature>
<dbReference type="PANTHER" id="PTHR45431:SF3">
    <property type="entry name" value="RHODANESE-LIKE DOMAIN-CONTAINING PROTEIN 15, CHLOROPLASTIC"/>
    <property type="match status" value="1"/>
</dbReference>
<dbReference type="EMBL" id="AEQP01000004">
    <property type="protein sequence ID" value="EFV95129.1"/>
    <property type="molecule type" value="Genomic_DNA"/>
</dbReference>
<dbReference type="Proteomes" id="UP000011021">
    <property type="component" value="Unassembled WGS sequence"/>
</dbReference>
<keyword evidence="1" id="KW-0732">Signal</keyword>
<protein>
    <submittedName>
        <fullName evidence="3">Putative phage shock operon rhodanese PspE</fullName>
    </submittedName>
</protein>
<dbReference type="STRING" id="887898.HMPREF0551_1087"/>
<evidence type="ECO:0000259" key="2">
    <source>
        <dbReference type="PROSITE" id="PS50206"/>
    </source>
</evidence>
<dbReference type="InterPro" id="IPR001763">
    <property type="entry name" value="Rhodanese-like_dom"/>
</dbReference>
<dbReference type="CDD" id="cd00158">
    <property type="entry name" value="RHOD"/>
    <property type="match status" value="1"/>
</dbReference>
<dbReference type="SUPFAM" id="SSF52821">
    <property type="entry name" value="Rhodanese/Cell cycle control phosphatase"/>
    <property type="match status" value="1"/>
</dbReference>
<dbReference type="InterPro" id="IPR052367">
    <property type="entry name" value="Thiosulfate_ST/Rhodanese-like"/>
</dbReference>
<dbReference type="PROSITE" id="PS50206">
    <property type="entry name" value="RHODANESE_3"/>
    <property type="match status" value="1"/>
</dbReference>
<comment type="caution">
    <text evidence="3">The sequence shown here is derived from an EMBL/GenBank/DDBJ whole genome shotgun (WGS) entry which is preliminary data.</text>
</comment>
<dbReference type="InterPro" id="IPR036873">
    <property type="entry name" value="Rhodanese-like_dom_sf"/>
</dbReference>
<reference evidence="3 4" key="1">
    <citation type="submission" date="2010-12" db="EMBL/GenBank/DDBJ databases">
        <authorList>
            <person name="Muzny D."/>
            <person name="Qin X."/>
            <person name="Deng J."/>
            <person name="Jiang H."/>
            <person name="Liu Y."/>
            <person name="Qu J."/>
            <person name="Song X.-Z."/>
            <person name="Zhang L."/>
            <person name="Thornton R."/>
            <person name="Coyle M."/>
            <person name="Francisco L."/>
            <person name="Jackson L."/>
            <person name="Javaid M."/>
            <person name="Korchina V."/>
            <person name="Kovar C."/>
            <person name="Mata R."/>
            <person name="Mathew T."/>
            <person name="Ngo R."/>
            <person name="Nguyen L."/>
            <person name="Nguyen N."/>
            <person name="Okwuonu G."/>
            <person name="Ongeri F."/>
            <person name="Pham C."/>
            <person name="Simmons D."/>
            <person name="Wilczek-Boney K."/>
            <person name="Hale W."/>
            <person name="Jakkamsetti A."/>
            <person name="Pham P."/>
            <person name="Ruth R."/>
            <person name="San Lucas F."/>
            <person name="Warren J."/>
            <person name="Zhang J."/>
            <person name="Zhao Z."/>
            <person name="Zhou C."/>
            <person name="Zhu D."/>
            <person name="Lee S."/>
            <person name="Bess C."/>
            <person name="Blankenburg K."/>
            <person name="Forbes L."/>
            <person name="Fu Q."/>
            <person name="Gubbala S."/>
            <person name="Hirani K."/>
            <person name="Jayaseelan J.C."/>
            <person name="Lara F."/>
            <person name="Munidasa M."/>
            <person name="Palculict T."/>
            <person name="Patil S."/>
            <person name="Pu L.-L."/>
            <person name="Saada N."/>
            <person name="Tang L."/>
            <person name="Weissenberger G."/>
            <person name="Zhu Y."/>
            <person name="Hemphill L."/>
            <person name="Shang Y."/>
            <person name="Youmans B."/>
            <person name="Ayvaz T."/>
            <person name="Ross M."/>
            <person name="Santibanez J."/>
            <person name="Aqrawi P."/>
            <person name="Gross S."/>
            <person name="Joshi V."/>
            <person name="Fowler G."/>
            <person name="Nazareth L."/>
            <person name="Reid J."/>
            <person name="Worley K."/>
            <person name="Petrosino J."/>
            <person name="Highlander S."/>
            <person name="Gibbs R."/>
        </authorList>
    </citation>
    <scope>NUCLEOTIDE SEQUENCE [LARGE SCALE GENOMIC DNA]</scope>
    <source>
        <strain evidence="3 4">ATCC 51599</strain>
    </source>
</reference>
<name>E7RWM5_9BURK</name>
<dbReference type="PANTHER" id="PTHR45431">
    <property type="entry name" value="RHODANESE-LIKE DOMAIN-CONTAINING PROTEIN 15, CHLOROPLASTIC"/>
    <property type="match status" value="1"/>
</dbReference>
<dbReference type="Gene3D" id="3.40.250.10">
    <property type="entry name" value="Rhodanese-like domain"/>
    <property type="match status" value="1"/>
</dbReference>
<dbReference type="Pfam" id="PF00581">
    <property type="entry name" value="Rhodanese"/>
    <property type="match status" value="1"/>
</dbReference>
<evidence type="ECO:0000256" key="1">
    <source>
        <dbReference type="SAM" id="SignalP"/>
    </source>
</evidence>
<feature type="chain" id="PRO_5003224605" evidence="1">
    <location>
        <begin position="27"/>
        <end position="143"/>
    </location>
</feature>
<evidence type="ECO:0000313" key="3">
    <source>
        <dbReference type="EMBL" id="EFV95129.1"/>
    </source>
</evidence>
<proteinExistence type="predicted"/>
<feature type="signal peptide" evidence="1">
    <location>
        <begin position="1"/>
        <end position="26"/>
    </location>
</feature>
<dbReference type="eggNOG" id="COG0607">
    <property type="taxonomic scope" value="Bacteria"/>
</dbReference>
<dbReference type="AlphaFoldDB" id="E7RWM5"/>
<sequence>MMKIFSHAGFRTLGAALAVSGGLVLAAVPTVGVQAADAAQATQAGDVAPAAQPIWIDVRTPKEFDGGHLEGAHNVPVEQIAGQISTLVPNKDTPVMLYCRSGRRAEQARKLLLQQGYTHVENKGGYADLLKQQQQQQQQQPQE</sequence>
<organism evidence="3 4">
    <name type="scientific">Lautropia mirabilis ATCC 51599</name>
    <dbReference type="NCBI Taxonomy" id="887898"/>
    <lineage>
        <taxon>Bacteria</taxon>
        <taxon>Pseudomonadati</taxon>
        <taxon>Pseudomonadota</taxon>
        <taxon>Betaproteobacteria</taxon>
        <taxon>Burkholderiales</taxon>
        <taxon>Burkholderiaceae</taxon>
        <taxon>Lautropia</taxon>
    </lineage>
</organism>
<keyword evidence="4" id="KW-1185">Reference proteome</keyword>
<accession>E7RWM5</accession>
<gene>
    <name evidence="3" type="ORF">HMPREF0551_1087</name>
</gene>